<dbReference type="AlphaFoldDB" id="F8PNC8"/>
<dbReference type="OrthoDB" id="2689355at2759"/>
<proteinExistence type="predicted"/>
<gene>
    <name evidence="3" type="ORF">SERLA73DRAFT_150615</name>
</gene>
<organism evidence="4">
    <name type="scientific">Serpula lacrymans var. lacrymans (strain S7.3)</name>
    <name type="common">Dry rot fungus</name>
    <dbReference type="NCBI Taxonomy" id="936435"/>
    <lineage>
        <taxon>Eukaryota</taxon>
        <taxon>Fungi</taxon>
        <taxon>Dikarya</taxon>
        <taxon>Basidiomycota</taxon>
        <taxon>Agaricomycotina</taxon>
        <taxon>Agaricomycetes</taxon>
        <taxon>Agaricomycetidae</taxon>
        <taxon>Boletales</taxon>
        <taxon>Coniophorineae</taxon>
        <taxon>Serpulaceae</taxon>
        <taxon>Serpula</taxon>
    </lineage>
</organism>
<feature type="region of interest" description="Disordered" evidence="1">
    <location>
        <begin position="249"/>
        <end position="281"/>
    </location>
</feature>
<dbReference type="HOGENOM" id="CLU_064560_0_0_1"/>
<evidence type="ECO:0000259" key="2">
    <source>
        <dbReference type="Pfam" id="PF12776"/>
    </source>
</evidence>
<keyword evidence="4" id="KW-1185">Reference proteome</keyword>
<dbReference type="InParanoid" id="F8PNC8"/>
<dbReference type="STRING" id="936435.F8PNC8"/>
<evidence type="ECO:0000313" key="4">
    <source>
        <dbReference type="Proteomes" id="UP000008063"/>
    </source>
</evidence>
<evidence type="ECO:0000256" key="1">
    <source>
        <dbReference type="SAM" id="MobiDB-lite"/>
    </source>
</evidence>
<dbReference type="Proteomes" id="UP000008063">
    <property type="component" value="Unassembled WGS sequence"/>
</dbReference>
<dbReference type="PANTHER" id="PTHR46929:SF3">
    <property type="entry name" value="MYB_SANT-LIKE DOMAIN-CONTAINING PROTEIN"/>
    <property type="match status" value="1"/>
</dbReference>
<dbReference type="PANTHER" id="PTHR46929">
    <property type="entry name" value="EXPRESSED PROTEIN"/>
    <property type="match status" value="1"/>
</dbReference>
<accession>F8PNC8</accession>
<reference evidence="4" key="1">
    <citation type="journal article" date="2011" name="Science">
        <title>The plant cell wall-decomposing machinery underlies the functional diversity of forest fungi.</title>
        <authorList>
            <person name="Eastwood D.C."/>
            <person name="Floudas D."/>
            <person name="Binder M."/>
            <person name="Majcherczyk A."/>
            <person name="Schneider P."/>
            <person name="Aerts A."/>
            <person name="Asiegbu F.O."/>
            <person name="Baker S.E."/>
            <person name="Barry K."/>
            <person name="Bendiksby M."/>
            <person name="Blumentritt M."/>
            <person name="Coutinho P.M."/>
            <person name="Cullen D."/>
            <person name="de Vries R.P."/>
            <person name="Gathman A."/>
            <person name="Goodell B."/>
            <person name="Henrissat B."/>
            <person name="Ihrmark K."/>
            <person name="Kauserud H."/>
            <person name="Kohler A."/>
            <person name="LaButti K."/>
            <person name="Lapidus A."/>
            <person name="Lavin J.L."/>
            <person name="Lee Y.-H."/>
            <person name="Lindquist E."/>
            <person name="Lilly W."/>
            <person name="Lucas S."/>
            <person name="Morin E."/>
            <person name="Murat C."/>
            <person name="Oguiza J.A."/>
            <person name="Park J."/>
            <person name="Pisabarro A.G."/>
            <person name="Riley R."/>
            <person name="Rosling A."/>
            <person name="Salamov A."/>
            <person name="Schmidt O."/>
            <person name="Schmutz J."/>
            <person name="Skrede I."/>
            <person name="Stenlid J."/>
            <person name="Wiebenga A."/>
            <person name="Xie X."/>
            <person name="Kuees U."/>
            <person name="Hibbett D.S."/>
            <person name="Hoffmeister D."/>
            <person name="Hoegberg N."/>
            <person name="Martin F."/>
            <person name="Grigoriev I.V."/>
            <person name="Watkinson S.C."/>
        </authorList>
    </citation>
    <scope>NUCLEOTIDE SEQUENCE [LARGE SCALE GENOMIC DNA]</scope>
    <source>
        <strain evidence="4">strain S7.3</strain>
    </source>
</reference>
<protein>
    <recommendedName>
        <fullName evidence="2">Myb/SANT-like domain-containing protein</fullName>
    </recommendedName>
</protein>
<name>F8PNC8_SERL3</name>
<dbReference type="InterPro" id="IPR024752">
    <property type="entry name" value="Myb/SANT-like_dom"/>
</dbReference>
<dbReference type="EMBL" id="GL945476">
    <property type="protein sequence ID" value="EGO03110.1"/>
    <property type="molecule type" value="Genomic_DNA"/>
</dbReference>
<evidence type="ECO:0000313" key="3">
    <source>
        <dbReference type="EMBL" id="EGO03110.1"/>
    </source>
</evidence>
<dbReference type="Pfam" id="PF12776">
    <property type="entry name" value="Myb_DNA-bind_3"/>
    <property type="match status" value="1"/>
</dbReference>
<feature type="compositionally biased region" description="Low complexity" evidence="1">
    <location>
        <begin position="249"/>
        <end position="269"/>
    </location>
</feature>
<feature type="domain" description="Myb/SANT-like" evidence="2">
    <location>
        <begin position="39"/>
        <end position="134"/>
    </location>
</feature>
<sequence>MQPILPQSGPEGAYISFAINNAPPAAADASDTSSSRAMWPDKDQALPIDYIIKNWKEVCPGQTFQKDFWNKVVAYLAPHHTVGAPKTRKHCSEKWGRIKTTYKSLEGLINHGSGMHYDSSTGLTITAESETQWNDSVKQYPLVAPFKTKGWALFDRLTPLLAGAGAQGAHAFRTPQVITTGAAISVTSAPASTTIIAHLSGKSADSNITAHVAPGTPLSTPSGSTAGPAILSNTPNVVGGWLGDLPSPSSILPPSSSSVRSGMSVSSKGSKGKRKDRQPDTVLVSISPVTTSTGTGLDTSSAMSISSQASTNPRILAINRLSGVLDNHLTNIVPAILDIRDAVKKEQQVLDHCHAPKLIGSMDRCQ</sequence>